<organism evidence="1">
    <name type="scientific">Arundo donax</name>
    <name type="common">Giant reed</name>
    <name type="synonym">Donax arundinaceus</name>
    <dbReference type="NCBI Taxonomy" id="35708"/>
    <lineage>
        <taxon>Eukaryota</taxon>
        <taxon>Viridiplantae</taxon>
        <taxon>Streptophyta</taxon>
        <taxon>Embryophyta</taxon>
        <taxon>Tracheophyta</taxon>
        <taxon>Spermatophyta</taxon>
        <taxon>Magnoliopsida</taxon>
        <taxon>Liliopsida</taxon>
        <taxon>Poales</taxon>
        <taxon>Poaceae</taxon>
        <taxon>PACMAD clade</taxon>
        <taxon>Arundinoideae</taxon>
        <taxon>Arundineae</taxon>
        <taxon>Arundo</taxon>
    </lineage>
</organism>
<reference evidence="1" key="1">
    <citation type="submission" date="2014-09" db="EMBL/GenBank/DDBJ databases">
        <authorList>
            <person name="Magalhaes I.L.F."/>
            <person name="Oliveira U."/>
            <person name="Santos F.R."/>
            <person name="Vidigal T.H.D.A."/>
            <person name="Brescovit A.D."/>
            <person name="Santos A.J."/>
        </authorList>
    </citation>
    <scope>NUCLEOTIDE SEQUENCE</scope>
    <source>
        <tissue evidence="1">Shoot tissue taken approximately 20 cm above the soil surface</tissue>
    </source>
</reference>
<accession>A0A0A9HHF8</accession>
<reference evidence="1" key="2">
    <citation type="journal article" date="2015" name="Data Brief">
        <title>Shoot transcriptome of the giant reed, Arundo donax.</title>
        <authorList>
            <person name="Barrero R.A."/>
            <person name="Guerrero F.D."/>
            <person name="Moolhuijzen P."/>
            <person name="Goolsby J.A."/>
            <person name="Tidwell J."/>
            <person name="Bellgard S.E."/>
            <person name="Bellgard M.I."/>
        </authorList>
    </citation>
    <scope>NUCLEOTIDE SEQUENCE</scope>
    <source>
        <tissue evidence="1">Shoot tissue taken approximately 20 cm above the soil surface</tissue>
    </source>
</reference>
<sequence>MVNQIVVCTGHPTFKSWLMSLLVSMAFFCLVS</sequence>
<name>A0A0A9HHF8_ARUDO</name>
<proteinExistence type="predicted"/>
<dbReference type="AlphaFoldDB" id="A0A0A9HHF8"/>
<protein>
    <submittedName>
        <fullName evidence="1">Uncharacterized protein</fullName>
    </submittedName>
</protein>
<dbReference type="EMBL" id="GBRH01161729">
    <property type="protein sequence ID" value="JAE36167.1"/>
    <property type="molecule type" value="Transcribed_RNA"/>
</dbReference>
<evidence type="ECO:0000313" key="1">
    <source>
        <dbReference type="EMBL" id="JAE36167.1"/>
    </source>
</evidence>